<sequence>MQGAEMNEYEAERARRIERNRQKLSDLGIATIKAQVFASVENQVASMPRPKKNAIRPKMSTDASDEALRKSRRQRGEVLDASTLSLDDGVVHEDLAAEEGKLSKKERSRRLAAQILKEGKTVDVPFYLASIDTTVHELGTIYRGPFSHRYWSRGGCLYHHPYPVGYKARKVQFGREYEMRIEQGEYAPIFRVTDVVSGQTFEGLSPTHPWTAVCLAKKLGTRISGPLFFGFSDPLTQSALAAQYTPRERAAALDGTVPLSLNPSPRELVAREFSSVEGIGDGAAIALATTRALGPRAPPGSLAELEAIAKEDNGTRLLKFLLESEEVPKTTRLWPKWRKTVVPRLLKRLLGEHPVEDPADGGAPVKKGKENQSLRDDASLRDDTKRQAASKTVSVNDDSRHAAARNKRLPSGAPSRVPCSKSAAKASKAGPKTQAGKTAPSEHEDALTKGSRKRGRSSRSTSAADAGGSNEAQSASAEAGSADFSADVAIYSTDDLRKSKRPRTPSRMYLQDYVTGKTVGSRPP</sequence>
<evidence type="ECO:0008006" key="6">
    <source>
        <dbReference type="Google" id="ProtNLM"/>
    </source>
</evidence>
<evidence type="ECO:0000256" key="1">
    <source>
        <dbReference type="ARBA" id="ARBA00004123"/>
    </source>
</evidence>
<evidence type="ECO:0000256" key="2">
    <source>
        <dbReference type="ARBA" id="ARBA00023242"/>
    </source>
</evidence>
<reference evidence="4 5" key="1">
    <citation type="journal article" date="2015" name="Genome Biol. Evol.">
        <title>Comparative Genomics of a Bacterivorous Green Alga Reveals Evolutionary Causalities and Consequences of Phago-Mixotrophic Mode of Nutrition.</title>
        <authorList>
            <person name="Burns J.A."/>
            <person name="Paasch A."/>
            <person name="Narechania A."/>
            <person name="Kim E."/>
        </authorList>
    </citation>
    <scope>NUCLEOTIDE SEQUENCE [LARGE SCALE GENOMIC DNA]</scope>
    <source>
        <strain evidence="4 5">PLY_AMNH</strain>
    </source>
</reference>
<gene>
    <name evidence="4" type="ORF">CYMTET_45441</name>
</gene>
<accession>A0AAE0C008</accession>
<comment type="subcellular location">
    <subcellularLocation>
        <location evidence="1">Nucleus</location>
    </subcellularLocation>
</comment>
<dbReference type="InterPro" id="IPR003889">
    <property type="entry name" value="FYrich_C"/>
</dbReference>
<keyword evidence="2" id="KW-0539">Nucleus</keyword>
<dbReference type="Proteomes" id="UP001190700">
    <property type="component" value="Unassembled WGS sequence"/>
</dbReference>
<keyword evidence="5" id="KW-1185">Reference proteome</keyword>
<feature type="compositionally biased region" description="Low complexity" evidence="3">
    <location>
        <begin position="420"/>
        <end position="429"/>
    </location>
</feature>
<feature type="compositionally biased region" description="Polar residues" evidence="3">
    <location>
        <begin position="387"/>
        <end position="396"/>
    </location>
</feature>
<proteinExistence type="predicted"/>
<organism evidence="4 5">
    <name type="scientific">Cymbomonas tetramitiformis</name>
    <dbReference type="NCBI Taxonomy" id="36881"/>
    <lineage>
        <taxon>Eukaryota</taxon>
        <taxon>Viridiplantae</taxon>
        <taxon>Chlorophyta</taxon>
        <taxon>Pyramimonadophyceae</taxon>
        <taxon>Pyramimonadales</taxon>
        <taxon>Pyramimonadaceae</taxon>
        <taxon>Cymbomonas</taxon>
    </lineage>
</organism>
<dbReference type="EMBL" id="LGRX02031165">
    <property type="protein sequence ID" value="KAK3244970.1"/>
    <property type="molecule type" value="Genomic_DNA"/>
</dbReference>
<evidence type="ECO:0000256" key="3">
    <source>
        <dbReference type="SAM" id="MobiDB-lite"/>
    </source>
</evidence>
<dbReference type="PROSITE" id="PS51543">
    <property type="entry name" value="FYRC"/>
    <property type="match status" value="1"/>
</dbReference>
<dbReference type="InterPro" id="IPR003888">
    <property type="entry name" value="FYrich_N"/>
</dbReference>
<feature type="compositionally biased region" description="Basic and acidic residues" evidence="3">
    <location>
        <begin position="66"/>
        <end position="75"/>
    </location>
</feature>
<dbReference type="GO" id="GO:0005634">
    <property type="term" value="C:nucleus"/>
    <property type="evidence" value="ECO:0007669"/>
    <property type="project" value="UniProtKB-SubCell"/>
</dbReference>
<comment type="caution">
    <text evidence="4">The sequence shown here is derived from an EMBL/GenBank/DDBJ whole genome shotgun (WGS) entry which is preliminary data.</text>
</comment>
<feature type="compositionally biased region" description="Low complexity" evidence="3">
    <location>
        <begin position="458"/>
        <end position="482"/>
    </location>
</feature>
<name>A0AAE0C008_9CHLO</name>
<feature type="region of interest" description="Disordered" evidence="3">
    <location>
        <begin position="49"/>
        <end position="75"/>
    </location>
</feature>
<dbReference type="Gene3D" id="3.30.160.360">
    <property type="match status" value="1"/>
</dbReference>
<feature type="compositionally biased region" description="Basic and acidic residues" evidence="3">
    <location>
        <begin position="367"/>
        <end position="386"/>
    </location>
</feature>
<evidence type="ECO:0000313" key="4">
    <source>
        <dbReference type="EMBL" id="KAK3244970.1"/>
    </source>
</evidence>
<dbReference type="GO" id="GO:0140993">
    <property type="term" value="F:histone modifying activity"/>
    <property type="evidence" value="ECO:0007669"/>
    <property type="project" value="UniProtKB-ARBA"/>
</dbReference>
<evidence type="ECO:0000313" key="5">
    <source>
        <dbReference type="Proteomes" id="UP001190700"/>
    </source>
</evidence>
<feature type="region of interest" description="Disordered" evidence="3">
    <location>
        <begin position="353"/>
        <end position="524"/>
    </location>
</feature>
<protein>
    <recommendedName>
        <fullName evidence="6">FYR N-terminal domain-containing protein</fullName>
    </recommendedName>
</protein>
<dbReference type="PROSITE" id="PS51542">
    <property type="entry name" value="FYRN"/>
    <property type="match status" value="1"/>
</dbReference>
<dbReference type="AlphaFoldDB" id="A0AAE0C008"/>